<proteinExistence type="inferred from homology"/>
<protein>
    <recommendedName>
        <fullName evidence="4">Vacuolar protein sorting-associated protein 13 DH-like domain-containing protein</fullName>
    </recommendedName>
</protein>
<accession>A0A8T1X5N9</accession>
<dbReference type="EMBL" id="JAGDFL010000059">
    <property type="protein sequence ID" value="KAG7399199.1"/>
    <property type="molecule type" value="Genomic_DNA"/>
</dbReference>
<name>A0A8T1X5N9_9STRA</name>
<reference evidence="2" key="1">
    <citation type="submission" date="2021-02" db="EMBL/GenBank/DDBJ databases">
        <authorList>
            <person name="Palmer J.M."/>
        </authorList>
    </citation>
    <scope>NUCLEOTIDE SEQUENCE</scope>
    <source>
        <strain evidence="2">SCRP23</strain>
    </source>
</reference>
<gene>
    <name evidence="2" type="ORF">PHYBOEH_009365</name>
</gene>
<keyword evidence="3" id="KW-1185">Reference proteome</keyword>
<evidence type="ECO:0000313" key="3">
    <source>
        <dbReference type="Proteomes" id="UP000693981"/>
    </source>
</evidence>
<dbReference type="GO" id="GO:0006623">
    <property type="term" value="P:protein targeting to vacuole"/>
    <property type="evidence" value="ECO:0007669"/>
    <property type="project" value="TreeGrafter"/>
</dbReference>
<sequence length="752" mass="83152">MTESKELKTAHVYRFDSDLEFACDSRPKKLTLSFYESRVDQESEMNHLNESSIGIDDESYINTNTARRTMVNAGELAFDSAELEVPGSPRTGGDAASFEMVHTPAASPARRCRPLSGNISSESAVSSLPRNEGFYRHDSDLSYLEAPLQLSDIERVSDSYGTSEESEEDAIHRKEHDYGAAGMVEIKIPKKAWTRLGVGAKRSIALSYSTAEQARRSLGRVEGHWWEMRDPESGDLVGEVLVALKFRTSVREHIQPSGIFNTSVIIPSIGLSFLHNANSSMVEVAYLSMQRLGLLYSCAGGSSEVVFSLGNLQMDNQMEREVVLGPKVHRVKEGVSVRLRDRWRSFMNYRYRGIFDELDTTNLSVIQFRMLWNSSCHAGEFTHYELIELIMQEVEVSTDEKFVVNLISVFQGLEGLTSQHTFEEILNTQLDYAGELNSGAVMSSAGADERSGVSGGGGKGGATGAAGGAEASGIYIEELAIEAIRINFTMELHGGRYIKTLGPSGRRLAVYLPESNVKDFHLYLTKLSFTHLYETQASVVEKVTRRYSQQAVILVLSGLHTVSVYANPFRIVYRLGHGVVELVRLPARGLASGSPLELISGAYLGVRSLAMNTISASYEIVAGATGIFGAVLSPFVPESKRKAFEEDLVAFQRAVIEEVDAFDAAEERTMTKLIVRKPREFDAAGVGLLTVYGPGSVPLEEQERIDHKAVVLLQLWWRRRRRAALLLAEARRLRPEPEDDRVFGSTGQCAVQ</sequence>
<evidence type="ECO:0000256" key="1">
    <source>
        <dbReference type="ARBA" id="ARBA00006545"/>
    </source>
</evidence>
<dbReference type="OrthoDB" id="428159at2759"/>
<comment type="similarity">
    <text evidence="1">Belongs to the VPS13 family.</text>
</comment>
<dbReference type="InterPro" id="IPR026847">
    <property type="entry name" value="VPS13"/>
</dbReference>
<dbReference type="AlphaFoldDB" id="A0A8T1X5N9"/>
<dbReference type="PANTHER" id="PTHR16166">
    <property type="entry name" value="VACUOLAR PROTEIN SORTING-ASSOCIATED PROTEIN VPS13"/>
    <property type="match status" value="1"/>
</dbReference>
<dbReference type="GO" id="GO:0045053">
    <property type="term" value="P:protein retention in Golgi apparatus"/>
    <property type="evidence" value="ECO:0007669"/>
    <property type="project" value="TreeGrafter"/>
</dbReference>
<organism evidence="2 3">
    <name type="scientific">Phytophthora boehmeriae</name>
    <dbReference type="NCBI Taxonomy" id="109152"/>
    <lineage>
        <taxon>Eukaryota</taxon>
        <taxon>Sar</taxon>
        <taxon>Stramenopiles</taxon>
        <taxon>Oomycota</taxon>
        <taxon>Peronosporomycetes</taxon>
        <taxon>Peronosporales</taxon>
        <taxon>Peronosporaceae</taxon>
        <taxon>Phytophthora</taxon>
    </lineage>
</organism>
<dbReference type="Proteomes" id="UP000693981">
    <property type="component" value="Unassembled WGS sequence"/>
</dbReference>
<comment type="caution">
    <text evidence="2">The sequence shown here is derived from an EMBL/GenBank/DDBJ whole genome shotgun (WGS) entry which is preliminary data.</text>
</comment>
<dbReference type="PANTHER" id="PTHR16166:SF93">
    <property type="entry name" value="INTERMEMBRANE LIPID TRANSFER PROTEIN VPS13"/>
    <property type="match status" value="1"/>
</dbReference>
<evidence type="ECO:0000313" key="2">
    <source>
        <dbReference type="EMBL" id="KAG7399199.1"/>
    </source>
</evidence>
<evidence type="ECO:0008006" key="4">
    <source>
        <dbReference type="Google" id="ProtNLM"/>
    </source>
</evidence>